<sequence length="194" mass="21217">MIRALLALPSHPDVLNVHMTAAEVATTLALALRRWRSVPAVVATCHFAARRGSGTWRGGRLVAAVAERRVVSQIAVSRFVAEAVGGSPHVVYPGLARREAPRALRRPVVLVAQRLEPEKRTEDAVRVFAESGVGARGWRLQIAGDGSSRDHLTELVARLGIAASTDFLGRRQDIASPWTVRQSFWRPRPAKVWA</sequence>
<evidence type="ECO:0000256" key="1">
    <source>
        <dbReference type="ARBA" id="ARBA00022679"/>
    </source>
</evidence>
<keyword evidence="1" id="KW-0808">Transferase</keyword>
<feature type="domain" description="Glycosyl transferase family 1" evidence="2">
    <location>
        <begin position="99"/>
        <end position="173"/>
    </location>
</feature>
<dbReference type="GO" id="GO:0016757">
    <property type="term" value="F:glycosyltransferase activity"/>
    <property type="evidence" value="ECO:0007669"/>
    <property type="project" value="InterPro"/>
</dbReference>
<dbReference type="Pfam" id="PF00534">
    <property type="entry name" value="Glycos_transf_1"/>
    <property type="match status" value="1"/>
</dbReference>
<proteinExistence type="predicted"/>
<dbReference type="EMBL" id="JADIXZ010000004">
    <property type="protein sequence ID" value="MBK6301133.1"/>
    <property type="molecule type" value="Genomic_DNA"/>
</dbReference>
<name>A0A934X6J7_9MICO</name>
<organism evidence="3 4">
    <name type="scientific">Candidatus Phosphoribacter hodrii</name>
    <dbReference type="NCBI Taxonomy" id="2953743"/>
    <lineage>
        <taxon>Bacteria</taxon>
        <taxon>Bacillati</taxon>
        <taxon>Actinomycetota</taxon>
        <taxon>Actinomycetes</taxon>
        <taxon>Micrococcales</taxon>
        <taxon>Dermatophilaceae</taxon>
        <taxon>Candidatus Phosphoribacter</taxon>
    </lineage>
</organism>
<dbReference type="InterPro" id="IPR001296">
    <property type="entry name" value="Glyco_trans_1"/>
</dbReference>
<dbReference type="Proteomes" id="UP000718281">
    <property type="component" value="Unassembled WGS sequence"/>
</dbReference>
<dbReference type="SUPFAM" id="SSF53756">
    <property type="entry name" value="UDP-Glycosyltransferase/glycogen phosphorylase"/>
    <property type="match status" value="1"/>
</dbReference>
<evidence type="ECO:0000313" key="4">
    <source>
        <dbReference type="Proteomes" id="UP000718281"/>
    </source>
</evidence>
<evidence type="ECO:0000259" key="2">
    <source>
        <dbReference type="Pfam" id="PF00534"/>
    </source>
</evidence>
<gene>
    <name evidence="3" type="ORF">IPF40_08795</name>
</gene>
<protein>
    <submittedName>
        <fullName evidence="3">Glycosyltransferase</fullName>
    </submittedName>
</protein>
<comment type="caution">
    <text evidence="3">The sequence shown here is derived from an EMBL/GenBank/DDBJ whole genome shotgun (WGS) entry which is preliminary data.</text>
</comment>
<accession>A0A934X6J7</accession>
<dbReference type="AlphaFoldDB" id="A0A934X6J7"/>
<reference evidence="3 4" key="1">
    <citation type="submission" date="2020-10" db="EMBL/GenBank/DDBJ databases">
        <title>Connecting structure to function with the recovery of over 1000 high-quality activated sludge metagenome-assembled genomes encoding full-length rRNA genes using long-read sequencing.</title>
        <authorList>
            <person name="Singleton C.M."/>
            <person name="Petriglieri F."/>
            <person name="Kristensen J.M."/>
            <person name="Kirkegaard R.H."/>
            <person name="Michaelsen T.Y."/>
            <person name="Andersen M.H."/>
            <person name="Karst S.M."/>
            <person name="Dueholm M.S."/>
            <person name="Nielsen P.H."/>
            <person name="Albertsen M."/>
        </authorList>
    </citation>
    <scope>NUCLEOTIDE SEQUENCE [LARGE SCALE GENOMIC DNA]</scope>
    <source>
        <strain evidence="3">AalE_18-Q3-R2-46_BAT3C.188</strain>
    </source>
</reference>
<evidence type="ECO:0000313" key="3">
    <source>
        <dbReference type="EMBL" id="MBK6301133.1"/>
    </source>
</evidence>
<dbReference type="Gene3D" id="3.40.50.2000">
    <property type="entry name" value="Glycogen Phosphorylase B"/>
    <property type="match status" value="2"/>
</dbReference>